<accession>A0A4S4NHP8</accession>
<evidence type="ECO:0000256" key="1">
    <source>
        <dbReference type="SAM" id="SignalP"/>
    </source>
</evidence>
<feature type="signal peptide" evidence="1">
    <location>
        <begin position="1"/>
        <end position="21"/>
    </location>
</feature>
<reference evidence="2 3" key="1">
    <citation type="submission" date="2019-04" db="EMBL/GenBank/DDBJ databases">
        <title>Shimia ponticola sp. nov., isolated from seawater.</title>
        <authorList>
            <person name="Kim Y.-O."/>
            <person name="Yoon J.-H."/>
        </authorList>
    </citation>
    <scope>NUCLEOTIDE SEQUENCE [LARGE SCALE GENOMIC DNA]</scope>
    <source>
        <strain evidence="2 3">MYP11</strain>
    </source>
</reference>
<evidence type="ECO:0000313" key="3">
    <source>
        <dbReference type="Proteomes" id="UP000306602"/>
    </source>
</evidence>
<dbReference type="PANTHER" id="PTHR36057">
    <property type="match status" value="1"/>
</dbReference>
<dbReference type="OrthoDB" id="9808254at2"/>
<dbReference type="AlphaFoldDB" id="A0A4S4NHP8"/>
<protein>
    <submittedName>
        <fullName evidence="2">DUF1223 domain-containing protein</fullName>
    </submittedName>
</protein>
<evidence type="ECO:0000313" key="2">
    <source>
        <dbReference type="EMBL" id="THH39179.1"/>
    </source>
</evidence>
<dbReference type="Gene3D" id="3.40.30.10">
    <property type="entry name" value="Glutaredoxin"/>
    <property type="match status" value="1"/>
</dbReference>
<dbReference type="SUPFAM" id="SSF52833">
    <property type="entry name" value="Thioredoxin-like"/>
    <property type="match status" value="1"/>
</dbReference>
<dbReference type="PANTHER" id="PTHR36057:SF1">
    <property type="entry name" value="LIPOPROTEIN LIPID ATTACHMENT SITE-LIKE PROTEIN, PUTATIVE (DUF1223)-RELATED"/>
    <property type="match status" value="1"/>
</dbReference>
<comment type="caution">
    <text evidence="2">The sequence shown here is derived from an EMBL/GenBank/DDBJ whole genome shotgun (WGS) entry which is preliminary data.</text>
</comment>
<dbReference type="EMBL" id="SRKY01000001">
    <property type="protein sequence ID" value="THH39179.1"/>
    <property type="molecule type" value="Genomic_DNA"/>
</dbReference>
<dbReference type="Pfam" id="PF06764">
    <property type="entry name" value="DUF1223"/>
    <property type="match status" value="1"/>
</dbReference>
<dbReference type="InterPro" id="IPR010634">
    <property type="entry name" value="DUF1223"/>
</dbReference>
<name>A0A4S4NHP8_9RHOB</name>
<dbReference type="Proteomes" id="UP000306602">
    <property type="component" value="Unassembled WGS sequence"/>
</dbReference>
<proteinExistence type="predicted"/>
<dbReference type="InterPro" id="IPR036249">
    <property type="entry name" value="Thioredoxin-like_sf"/>
</dbReference>
<keyword evidence="3" id="KW-1185">Reference proteome</keyword>
<organism evidence="2 3">
    <name type="scientific">Aliishimia ponticola</name>
    <dbReference type="NCBI Taxonomy" id="2499833"/>
    <lineage>
        <taxon>Bacteria</taxon>
        <taxon>Pseudomonadati</taxon>
        <taxon>Pseudomonadota</taxon>
        <taxon>Alphaproteobacteria</taxon>
        <taxon>Rhodobacterales</taxon>
        <taxon>Paracoccaceae</taxon>
        <taxon>Aliishimia</taxon>
    </lineage>
</organism>
<feature type="chain" id="PRO_5020419990" evidence="1">
    <location>
        <begin position="22"/>
        <end position="233"/>
    </location>
</feature>
<gene>
    <name evidence="2" type="ORF">E4Z66_01460</name>
</gene>
<sequence>MVRIALFPLIAWTFAAAPALAQDRAPVVVELFTSQGCSSCPPADKLMGRLAERDDVIALALHVDYWDYIGWKDVFADPANSERQRAYAKRAGRRSVYTPQMIVNGEASVVGARPMEVSDAIDAAEEMPMPVAVTLTREGGALSVTAEYSGAAPVDMVVNAIRYEPSQDVHITRGENAGRTLRYHNVVTQWQVLDKWRGAETFKAQVDLPGAQPVVVIVQAAGHGPVLGAARLR</sequence>
<keyword evidence="1" id="KW-0732">Signal</keyword>